<dbReference type="EMBL" id="SCFR01000027">
    <property type="protein sequence ID" value="TFF64921.1"/>
    <property type="molecule type" value="Genomic_DNA"/>
</dbReference>
<gene>
    <name evidence="3" type="ORF">EQF91_06950</name>
</gene>
<evidence type="ECO:0000256" key="1">
    <source>
        <dbReference type="ARBA" id="ARBA00022829"/>
    </source>
</evidence>
<proteinExistence type="predicted"/>
<dbReference type="AlphaFoldDB" id="A0A4R9C1Q6"/>
<evidence type="ECO:0000313" key="4">
    <source>
        <dbReference type="Proteomes" id="UP000297454"/>
    </source>
</evidence>
<sequence length="243" mass="28495">MINVSTGEFYGPFDLLLDLIKKSKYDIYEIQISDITNKYIESLKVLNIPADETADFILIATQLLYIKTRSLIKDTSQEQEDEDFISQDELVRRLVQYKKIKKVIPLLEKLEEQGIRKHCKLQDDFSRFNDDSENIVYDIDKLKNTLEKLIELFLSVDEFKVDSILNIEEYSLEKYNQDIKLQLIKDKIISISKMLKKVESKSEAIIIFLSILELSKTNDLIIIQDNVSMEITVEIKNQIKEEE</sequence>
<dbReference type="RefSeq" id="WP_134744045.1">
    <property type="nucleotide sequence ID" value="NZ_JBFNGE010000098.1"/>
</dbReference>
<dbReference type="Proteomes" id="UP000297454">
    <property type="component" value="Unassembled WGS sequence"/>
</dbReference>
<dbReference type="Pfam" id="PF02616">
    <property type="entry name" value="SMC_ScpA"/>
    <property type="match status" value="1"/>
</dbReference>
<keyword evidence="4" id="KW-1185">Reference proteome</keyword>
<keyword evidence="1" id="KW-0159">Chromosome partition</keyword>
<dbReference type="PANTHER" id="PTHR33969:SF2">
    <property type="entry name" value="SEGREGATION AND CONDENSATION PROTEIN A"/>
    <property type="match status" value="1"/>
</dbReference>
<accession>A0A4R9C1Q6</accession>
<evidence type="ECO:0000313" key="3">
    <source>
        <dbReference type="EMBL" id="TFF64921.1"/>
    </source>
</evidence>
<name>A0A4R9C1Q6_9FIRM</name>
<dbReference type="InterPro" id="IPR003768">
    <property type="entry name" value="ScpA"/>
</dbReference>
<dbReference type="PANTHER" id="PTHR33969">
    <property type="entry name" value="SEGREGATION AND CONDENSATION PROTEIN A"/>
    <property type="match status" value="1"/>
</dbReference>
<organism evidence="3 4">
    <name type="scientific">Helcococcus ovis</name>
    <dbReference type="NCBI Taxonomy" id="72026"/>
    <lineage>
        <taxon>Bacteria</taxon>
        <taxon>Bacillati</taxon>
        <taxon>Bacillota</taxon>
        <taxon>Tissierellia</taxon>
        <taxon>Tissierellales</taxon>
        <taxon>Peptoniphilaceae</taxon>
        <taxon>Helcococcus</taxon>
    </lineage>
</organism>
<dbReference type="Gene3D" id="6.10.250.2410">
    <property type="match status" value="1"/>
</dbReference>
<evidence type="ECO:0000256" key="2">
    <source>
        <dbReference type="ARBA" id="ARBA00044777"/>
    </source>
</evidence>
<reference evidence="3 4" key="1">
    <citation type="submission" date="2019-01" db="EMBL/GenBank/DDBJ databases">
        <title>Draft Genome Sequences of Helcococcus ovis Strains Isolated from the Uterus and Vagina of Dairy Cows with Metritis.</title>
        <authorList>
            <person name="Cunha F."/>
            <person name="Jeon S.J."/>
            <person name="Kutzer P."/>
            <person name="Galvao K.N."/>
        </authorList>
    </citation>
    <scope>NUCLEOTIDE SEQUENCE [LARGE SCALE GENOMIC DNA]</scope>
    <source>
        <strain evidence="3 4">KG-37</strain>
    </source>
</reference>
<comment type="caution">
    <text evidence="3">The sequence shown here is derived from an EMBL/GenBank/DDBJ whole genome shotgun (WGS) entry which is preliminary data.</text>
</comment>
<protein>
    <recommendedName>
        <fullName evidence="2">Segregation and condensation protein A</fullName>
    </recommendedName>
</protein>
<dbReference type="GO" id="GO:0007059">
    <property type="term" value="P:chromosome segregation"/>
    <property type="evidence" value="ECO:0007669"/>
    <property type="project" value="UniProtKB-KW"/>
</dbReference>